<dbReference type="Proteomes" id="UP000674143">
    <property type="component" value="Unassembled WGS sequence"/>
</dbReference>
<name>A0A836KPH0_9TRYP</name>
<feature type="compositionally biased region" description="Basic and acidic residues" evidence="1">
    <location>
        <begin position="731"/>
        <end position="742"/>
    </location>
</feature>
<protein>
    <submittedName>
        <fullName evidence="2">Uncharacterized protein</fullName>
    </submittedName>
</protein>
<feature type="region of interest" description="Disordered" evidence="1">
    <location>
        <begin position="1455"/>
        <end position="1478"/>
    </location>
</feature>
<feature type="region of interest" description="Disordered" evidence="1">
    <location>
        <begin position="2373"/>
        <end position="2442"/>
    </location>
</feature>
<reference evidence="3" key="1">
    <citation type="journal article" date="2021" name="Microbiol. Resour. Announc.">
        <title>LGAAP: Leishmaniinae Genome Assembly and Annotation Pipeline.</title>
        <authorList>
            <person name="Almutairi H."/>
            <person name="Urbaniak M.D."/>
            <person name="Bates M.D."/>
            <person name="Jariyapan N."/>
            <person name="Kwakye-Nuako G."/>
            <person name="Thomaz-Soccol V."/>
            <person name="Al-Salem W.S."/>
            <person name="Dillon R.J."/>
            <person name="Bates P.A."/>
            <person name="Gatherer D."/>
        </authorList>
    </citation>
    <scope>NUCLEOTIDE SEQUENCE [LARGE SCALE GENOMIC DNA]</scope>
</reference>
<feature type="compositionally biased region" description="Polar residues" evidence="1">
    <location>
        <begin position="2466"/>
        <end position="2477"/>
    </location>
</feature>
<sequence length="2530" mass="267973">MTGAEAHSSPAASPSTSICPGNRVDTYFDLPPALVTCLVRHTDGQHQPLATPAIVERCLRDVQRRLMPWVPAERVFGSTAEATVPIGTEAHGASHQRGNVVSSPVNRTTPQITTTPQAGSYLAGSRVRLQLAKTTDIASVASGTPVLHLLFYAVDELESRPAVLAHIAQEWRAALMRKGEGAECLILLVHSDLIAAAEAVSRFAEEAQQSSDQTPAATSASPVPTGSAPSLPTCGPASPAPAVSQARVDAAAGHLGKYCKELRDAKFLPQQMCAYIPNETPMRILERLRSAIMTQGARLRQALEACAAWKRLAPQDPFTKPGASAAAMASTTAVMRPPALVPSPNTAASSVSMVGEAPPSAGGASPSLSPQKPPADAEAAPPPTLQKYWSVQDFWRCGYDLVVHYLQYGLVFDARAVLERLFLEYYNSSDDYDFVRAPVATLQRLGRVPNLFEAHRNASWASCKSGYPRGLETGAELLEGLLLVVSAEMTCSLLLGDTAAAMARYHTFMQVTREKFEEWSAVDVTGKPSVPPSPTPAKDNARGAAPLQPATYHQFFLLQCYLSGLRVWWPMSRLCRPRCEAAALLTARSPPQPQREKLSGLASEKRKGAYVAPSIFAPLTALPSVHPESSEAGLVIVDAGLDNDDGARAVSAAPQSSVSLPATTTESANALDLASLVSSDNDQLDPPERHGGGGSGVRYSITNASLVAASGSACGQPFRIGIDGLFSGRSGGEHSAMRRRTGEAFASGSAAGPVASPSASLGAGTALESDADKDGDAMIYGGELDYLLKDCADTVQVAVTYLVGLATSTGLLAAHMEPEELQGTGQVVREAVDAGSAQVMPAVQHNQRHLRRSCAEAATLLEHARDALAAVARDLGYGHFSYAVGHTASASLDAQSTRGSSPDDAAAATAEVASSPFANVEELSSPEQALRLWRVLTAMAALALRIGGQRRREFHLYAELAVTFLTDHPNVTASIVAERLLPYIKRQGWRRIEMFVRRLYVEARERLMHRAGFRALGSTLAAARSGGAAEAAAMSEPLARLCPRVFRTDADYALYRECVLVLLSNSGDCGADDVLPRAGDSAGSPAGAAVCGVASEDVVGSFDSCFFSACTRTERWRALVRVDALLMGTALLREPSEYPLEHFTSPLTVKVERKATATSAAVLNGDHACVMNASYITGGLDVLEVEVDDVLQITFAFFCTINLLVHSALPSAAEEANAFASEAKSEVRFQLTLESRKDWTTDEEAVHEVSISDADAADYDEQTRRLRVSFTFAVCHAGLYRVRHLRLCNGSTWLAHYPQRSTGGSCADRSGWASSFRDAASQALATPRPMDAVVEPLYRRVGHSALLQVPERSSSVHLRLTLPHEAHCFADSIDYVTLDVALEDPLSISAPEVTVASADDSGGALSAALSDSKLVNGLASAAGKQSREAEGGGPRPTAHRTCSFKVNPGKLLLPLSASRSSGGNGQSAHHQCTEPHASLVSDSAEAHCDASTLRRVSVASPALNCLLPAREDGRTNSAGNKAHMASGAPHLVAAVVLGTPSAHRRRSGSVARSNLGASFSSLSMAVSGAGPPAVLITRGDSGASGRSGSWAARTSQPVDVLSLSRRGVPARSAAAATATHVDTGAAQTTAVIAPSEPHSSQSSPQQTPSFHALRHAKVLLTPSERGAQDGWFTAGDVGTSEDERGNRGTAAFISGLGFQGISSGVPLSPALSPLRKVSDDTLELVLVHSDTVIREDKKAAAAPHNAKATAAAAMAAARTVVPIHLSSFLNRLPSPEVHLRTATKSDTAVTGTSVLRAESCASADPLRETVIQLLQDASHVVEPATNATGSEKAGVTVTHMRLRLPLLPLLTTPISAEALASKRPETVTSSRGVEKGPAPSAAVAASQARIAFTCLRGREPCTATLSAVLPFQAAIGFDYAFKHFQGRVYCLVKMKNLLSSTSLWLRGAVLRVLDAEPSYEVVRVSEVYNKLLLTEWKPQEELSILYELALIASFHPMQPECAHQVQIEAVYSSWHQTFLATPPENRLVLHTTELTPTEVAANHVEVIHEELLLDATGVNASDGAVTQQSTATASNTEPAGKPLHETASPDVPASIPGTATTSHHHSDAGPATAAHAVRHASRARSTSTDSSRSRSFVHATHPHCSASSSEVKSQAAVPSAVHFNMATLRHLEETCNTMWGPVAAFRSKHLCVFSIVMYAESPWTMRFGAATNYLPQPLSTSLTLSSTAGGCSPLLCNALRSAATVAPRAHPPHPRSVSNGISYFRGPQLIHWCGSGGTDGRPGADTSFFGNAMVDQPSDFVFVAGEPVRFCVRLQPQAQNWPEDAGMKETFFIRLKYNPEQWMVIGKQRDRRSLSLMEEVTVYFNAVPLLPPTSAEGDTSAARSSGEAASASGRCGETPPHRVDAAADNGRSEDTDGDEDGCASKWTGHRQRHSSRPLAGHAVKDEGILQTPTVEMFWERKKPATTVDSAASRPTNNFGGGKGTTSATEAERSLCEADGQPACAAAVMGEAVLIDVVQFRTWVRVRKRGH</sequence>
<dbReference type="RefSeq" id="XP_067062902.1">
    <property type="nucleotide sequence ID" value="XM_067207334.1"/>
</dbReference>
<feature type="region of interest" description="Disordered" evidence="1">
    <location>
        <begin position="2063"/>
        <end position="2151"/>
    </location>
</feature>
<feature type="region of interest" description="Disordered" evidence="1">
    <location>
        <begin position="524"/>
        <end position="544"/>
    </location>
</feature>
<evidence type="ECO:0000313" key="2">
    <source>
        <dbReference type="EMBL" id="KAG5477995.1"/>
    </source>
</evidence>
<feature type="region of interest" description="Disordered" evidence="1">
    <location>
        <begin position="1420"/>
        <end position="1443"/>
    </location>
</feature>
<feature type="compositionally biased region" description="Low complexity" evidence="1">
    <location>
        <begin position="355"/>
        <end position="367"/>
    </location>
</feature>
<feature type="compositionally biased region" description="Low complexity" evidence="1">
    <location>
        <begin position="744"/>
        <end position="764"/>
    </location>
</feature>
<feature type="compositionally biased region" description="Polar residues" evidence="1">
    <location>
        <begin position="1457"/>
        <end position="1470"/>
    </location>
</feature>
<evidence type="ECO:0000313" key="3">
    <source>
        <dbReference type="Proteomes" id="UP000674143"/>
    </source>
</evidence>
<proteinExistence type="predicted"/>
<dbReference type="GeneID" id="92361268"/>
<feature type="region of interest" description="Disordered" evidence="1">
    <location>
        <begin position="91"/>
        <end position="117"/>
    </location>
</feature>
<feature type="compositionally biased region" description="Polar residues" evidence="1">
    <location>
        <begin position="96"/>
        <end position="117"/>
    </location>
</feature>
<feature type="region of interest" description="Disordered" evidence="1">
    <location>
        <begin position="2465"/>
        <end position="2486"/>
    </location>
</feature>
<dbReference type="KEGG" id="loi:92361268"/>
<feature type="compositionally biased region" description="Polar residues" evidence="1">
    <location>
        <begin position="2064"/>
        <end position="2077"/>
    </location>
</feature>
<feature type="region of interest" description="Disordered" evidence="1">
    <location>
        <begin position="1"/>
        <end position="22"/>
    </location>
</feature>
<feature type="region of interest" description="Disordered" evidence="1">
    <location>
        <begin position="731"/>
        <end position="764"/>
    </location>
</feature>
<dbReference type="EMBL" id="JAFHLR010000024">
    <property type="protein sequence ID" value="KAG5477995.1"/>
    <property type="molecule type" value="Genomic_DNA"/>
</dbReference>
<evidence type="ECO:0000256" key="1">
    <source>
        <dbReference type="SAM" id="MobiDB-lite"/>
    </source>
</evidence>
<feature type="compositionally biased region" description="Basic and acidic residues" evidence="1">
    <location>
        <begin position="2399"/>
        <end position="2414"/>
    </location>
</feature>
<organism evidence="2 3">
    <name type="scientific">Leishmania orientalis</name>
    <dbReference type="NCBI Taxonomy" id="2249476"/>
    <lineage>
        <taxon>Eukaryota</taxon>
        <taxon>Discoba</taxon>
        <taxon>Euglenozoa</taxon>
        <taxon>Kinetoplastea</taxon>
        <taxon>Metakinetoplastina</taxon>
        <taxon>Trypanosomatida</taxon>
        <taxon>Trypanosomatidae</taxon>
        <taxon>Leishmaniinae</taxon>
        <taxon>Leishmania</taxon>
    </lineage>
</organism>
<gene>
    <name evidence="2" type="ORF">LSCM4_05393</name>
</gene>
<feature type="compositionally biased region" description="Polar residues" evidence="1">
    <location>
        <begin position="207"/>
        <end position="230"/>
    </location>
</feature>
<feature type="region of interest" description="Disordered" evidence="1">
    <location>
        <begin position="346"/>
        <end position="381"/>
    </location>
</feature>
<feature type="compositionally biased region" description="Low complexity" evidence="1">
    <location>
        <begin position="2123"/>
        <end position="2134"/>
    </location>
</feature>
<feature type="compositionally biased region" description="Low complexity" evidence="1">
    <location>
        <begin position="2380"/>
        <end position="2394"/>
    </location>
</feature>
<reference evidence="3" key="2">
    <citation type="journal article" date="2021" name="Sci. Data">
        <title>Chromosome-scale genome sequencing, assembly and annotation of six genomes from subfamily Leishmaniinae.</title>
        <authorList>
            <person name="Almutairi H."/>
            <person name="Urbaniak M.D."/>
            <person name="Bates M.D."/>
            <person name="Jariyapan N."/>
            <person name="Kwakye-Nuako G."/>
            <person name="Thomaz Soccol V."/>
            <person name="Al-Salem W.S."/>
            <person name="Dillon R.J."/>
            <person name="Bates P.A."/>
            <person name="Gatherer D."/>
        </authorList>
    </citation>
    <scope>NUCLEOTIDE SEQUENCE [LARGE SCALE GENOMIC DNA]</scope>
</reference>
<feature type="region of interest" description="Disordered" evidence="1">
    <location>
        <begin position="205"/>
        <end position="240"/>
    </location>
</feature>
<comment type="caution">
    <text evidence="2">The sequence shown here is derived from an EMBL/GenBank/DDBJ whole genome shotgun (WGS) entry which is preliminary data.</text>
</comment>
<accession>A0A836KPH0</accession>
<feature type="compositionally biased region" description="Low complexity" evidence="1">
    <location>
        <begin position="8"/>
        <end position="17"/>
    </location>
</feature>
<keyword evidence="3" id="KW-1185">Reference proteome</keyword>